<feature type="compositionally biased region" description="Basic residues" evidence="1">
    <location>
        <begin position="1"/>
        <end position="14"/>
    </location>
</feature>
<dbReference type="AlphaFoldDB" id="A0A8X6LM07"/>
<feature type="region of interest" description="Disordered" evidence="1">
    <location>
        <begin position="1"/>
        <end position="20"/>
    </location>
</feature>
<reference evidence="2" key="1">
    <citation type="submission" date="2020-07" db="EMBL/GenBank/DDBJ databases">
        <title>Multicomponent nature underlies the extraordinary mechanical properties of spider dragline silk.</title>
        <authorList>
            <person name="Kono N."/>
            <person name="Nakamura H."/>
            <person name="Mori M."/>
            <person name="Yoshida Y."/>
            <person name="Ohtoshi R."/>
            <person name="Malay A.D."/>
            <person name="Moran D.A.P."/>
            <person name="Tomita M."/>
            <person name="Numata K."/>
            <person name="Arakawa K."/>
        </authorList>
    </citation>
    <scope>NUCLEOTIDE SEQUENCE</scope>
</reference>
<evidence type="ECO:0000256" key="1">
    <source>
        <dbReference type="SAM" id="MobiDB-lite"/>
    </source>
</evidence>
<dbReference type="OrthoDB" id="6538145at2759"/>
<comment type="caution">
    <text evidence="2">The sequence shown here is derived from an EMBL/GenBank/DDBJ whole genome shotgun (WGS) entry which is preliminary data.</text>
</comment>
<dbReference type="EMBL" id="BMAO01026773">
    <property type="protein sequence ID" value="GFR12384.1"/>
    <property type="molecule type" value="Genomic_DNA"/>
</dbReference>
<accession>A0A8X6LM07</accession>
<protein>
    <submittedName>
        <fullName evidence="2">Uncharacterized protein</fullName>
    </submittedName>
</protein>
<organism evidence="2 3">
    <name type="scientific">Trichonephila clavata</name>
    <name type="common">Joro spider</name>
    <name type="synonym">Nephila clavata</name>
    <dbReference type="NCBI Taxonomy" id="2740835"/>
    <lineage>
        <taxon>Eukaryota</taxon>
        <taxon>Metazoa</taxon>
        <taxon>Ecdysozoa</taxon>
        <taxon>Arthropoda</taxon>
        <taxon>Chelicerata</taxon>
        <taxon>Arachnida</taxon>
        <taxon>Araneae</taxon>
        <taxon>Araneomorphae</taxon>
        <taxon>Entelegynae</taxon>
        <taxon>Araneoidea</taxon>
        <taxon>Nephilidae</taxon>
        <taxon>Trichonephila</taxon>
    </lineage>
</organism>
<evidence type="ECO:0000313" key="2">
    <source>
        <dbReference type="EMBL" id="GFR12384.1"/>
    </source>
</evidence>
<sequence length="127" mass="14755">MGLRRAYKGQKRSLRRQESNRSAAWKAAMLTLLPTLRKKQKRVHKMQRKIERNFRRTVCLAFSRWASGTQRQKAKLASPGVRPRSTAWKAAMLTVIPPTLGRNETAFYSNKMQRVKIENRFSEGLVP</sequence>
<dbReference type="Proteomes" id="UP000887116">
    <property type="component" value="Unassembled WGS sequence"/>
</dbReference>
<evidence type="ECO:0000313" key="3">
    <source>
        <dbReference type="Proteomes" id="UP000887116"/>
    </source>
</evidence>
<gene>
    <name evidence="2" type="ORF">TNCT_167141</name>
</gene>
<proteinExistence type="predicted"/>
<keyword evidence="3" id="KW-1185">Reference proteome</keyword>
<name>A0A8X6LM07_TRICU</name>